<comment type="similarity">
    <text evidence="1">Belongs to the peptidase C40 family.</text>
</comment>
<comment type="caution">
    <text evidence="6">The sequence shown here is derived from an EMBL/GenBank/DDBJ whole genome shotgun (WGS) entry which is preliminary data.</text>
</comment>
<dbReference type="Pfam" id="PF00877">
    <property type="entry name" value="NLPC_P60"/>
    <property type="match status" value="1"/>
</dbReference>
<dbReference type="PANTHER" id="PTHR47359">
    <property type="entry name" value="PEPTIDOGLYCAN DL-ENDOPEPTIDASE CWLO"/>
    <property type="match status" value="1"/>
</dbReference>
<keyword evidence="7" id="KW-1185">Reference proteome</keyword>
<evidence type="ECO:0000313" key="6">
    <source>
        <dbReference type="EMBL" id="MBU3066805.1"/>
    </source>
</evidence>
<dbReference type="InterPro" id="IPR051794">
    <property type="entry name" value="PG_Endopeptidase_C40"/>
</dbReference>
<dbReference type="PROSITE" id="PS51935">
    <property type="entry name" value="NLPC_P60"/>
    <property type="match status" value="1"/>
</dbReference>
<dbReference type="SUPFAM" id="SSF54001">
    <property type="entry name" value="Cysteine proteinases"/>
    <property type="match status" value="1"/>
</dbReference>
<evidence type="ECO:0000256" key="3">
    <source>
        <dbReference type="ARBA" id="ARBA00022801"/>
    </source>
</evidence>
<keyword evidence="4" id="KW-0788">Thiol protease</keyword>
<keyword evidence="3" id="KW-0378">Hydrolase</keyword>
<evidence type="ECO:0000256" key="1">
    <source>
        <dbReference type="ARBA" id="ARBA00007074"/>
    </source>
</evidence>
<evidence type="ECO:0000256" key="4">
    <source>
        <dbReference type="ARBA" id="ARBA00022807"/>
    </source>
</evidence>
<dbReference type="Gene3D" id="3.90.1720.10">
    <property type="entry name" value="endopeptidase domain like (from Nostoc punctiforme)"/>
    <property type="match status" value="1"/>
</dbReference>
<dbReference type="InterPro" id="IPR000064">
    <property type="entry name" value="NLP_P60_dom"/>
</dbReference>
<sequence length="194" mass="20086">MIDACLAAVDNVYSDLQDATSAIQVRADSIANQARPVVPAGGTVTQPVSSYGPVSYGSQLPASTVAAMVSGVTDTTKKNFLAAALGKIGDPYVWGAEGPNAFDCSGLVQYSAEQAGVKNMPRTSEEQYAATASHPVSPQNLQKGDLVFSEFGPGGPGHVMIYAGNGYVVEAPHTGDVVKLYPLSQVGAFQATRF</sequence>
<dbReference type="InterPro" id="IPR038765">
    <property type="entry name" value="Papain-like_cys_pep_sf"/>
</dbReference>
<evidence type="ECO:0000313" key="7">
    <source>
        <dbReference type="Proteomes" id="UP000733379"/>
    </source>
</evidence>
<dbReference type="EMBL" id="JAHKNI010000016">
    <property type="protein sequence ID" value="MBU3066805.1"/>
    <property type="molecule type" value="Genomic_DNA"/>
</dbReference>
<feature type="domain" description="NlpC/P60" evidence="5">
    <location>
        <begin position="74"/>
        <end position="194"/>
    </location>
</feature>
<gene>
    <name evidence="6" type="ORF">KO481_35465</name>
</gene>
<evidence type="ECO:0000259" key="5">
    <source>
        <dbReference type="PROSITE" id="PS51935"/>
    </source>
</evidence>
<keyword evidence="2" id="KW-0645">Protease</keyword>
<organism evidence="6 7">
    <name type="scientific">Nocardia albiluteola</name>
    <dbReference type="NCBI Taxonomy" id="2842303"/>
    <lineage>
        <taxon>Bacteria</taxon>
        <taxon>Bacillati</taxon>
        <taxon>Actinomycetota</taxon>
        <taxon>Actinomycetes</taxon>
        <taxon>Mycobacteriales</taxon>
        <taxon>Nocardiaceae</taxon>
        <taxon>Nocardia</taxon>
    </lineage>
</organism>
<proteinExistence type="inferred from homology"/>
<accession>A0ABS6BBK8</accession>
<dbReference type="Proteomes" id="UP000733379">
    <property type="component" value="Unassembled WGS sequence"/>
</dbReference>
<reference evidence="6 7" key="1">
    <citation type="submission" date="2021-06" db="EMBL/GenBank/DDBJ databases">
        <title>Actinomycetes sequencing.</title>
        <authorList>
            <person name="Shan Q."/>
        </authorList>
    </citation>
    <scope>NUCLEOTIDE SEQUENCE [LARGE SCALE GENOMIC DNA]</scope>
    <source>
        <strain evidence="6 7">NEAU-G5</strain>
    </source>
</reference>
<evidence type="ECO:0000256" key="2">
    <source>
        <dbReference type="ARBA" id="ARBA00022670"/>
    </source>
</evidence>
<name>A0ABS6BBK8_9NOCA</name>
<dbReference type="PANTHER" id="PTHR47359:SF3">
    <property type="entry name" value="NLP_P60 DOMAIN-CONTAINING PROTEIN-RELATED"/>
    <property type="match status" value="1"/>
</dbReference>
<protein>
    <submittedName>
        <fullName evidence="6">C40 family peptidase</fullName>
    </submittedName>
</protein>